<reference evidence="3 4" key="3">
    <citation type="submission" date="2020-08" db="EMBL/GenBank/DDBJ databases">
        <title>Genomic Encyclopedia of Type Strains, Phase IV (KMG-IV): sequencing the most valuable type-strain genomes for metagenomic binning, comparative biology and taxonomic classification.</title>
        <authorList>
            <person name="Goeker M."/>
        </authorList>
    </citation>
    <scope>NUCLEOTIDE SEQUENCE [LARGE SCALE GENOMIC DNA]</scope>
    <source>
        <strain evidence="3 4">DSM 27521</strain>
    </source>
</reference>
<dbReference type="PROSITE" id="PS51257">
    <property type="entry name" value="PROKAR_LIPOPROTEIN"/>
    <property type="match status" value="1"/>
</dbReference>
<evidence type="ECO:0000313" key="5">
    <source>
        <dbReference type="Proteomes" id="UP000619376"/>
    </source>
</evidence>
<evidence type="ECO:0000313" key="3">
    <source>
        <dbReference type="EMBL" id="MBB5377579.1"/>
    </source>
</evidence>
<evidence type="ECO:0000256" key="1">
    <source>
        <dbReference type="SAM" id="SignalP"/>
    </source>
</evidence>
<reference evidence="5" key="2">
    <citation type="journal article" date="2019" name="Int. J. Syst. Evol. Microbiol.">
        <title>The Global Catalogue of Microorganisms (GCM) 10K type strain sequencing project: providing services to taxonomists for standard genome sequencing and annotation.</title>
        <authorList>
            <consortium name="The Broad Institute Genomics Platform"/>
            <consortium name="The Broad Institute Genome Sequencing Center for Infectious Disease"/>
            <person name="Wu L."/>
            <person name="Ma J."/>
        </authorList>
    </citation>
    <scope>NUCLEOTIDE SEQUENCE [LARGE SCALE GENOMIC DNA]</scope>
    <source>
        <strain evidence="5">CGMCC 1.18437</strain>
    </source>
</reference>
<keyword evidence="5" id="KW-1185">Reference proteome</keyword>
<protein>
    <submittedName>
        <fullName evidence="3">Uncharacterized protein</fullName>
    </submittedName>
</protein>
<feature type="chain" id="PRO_5030977185" evidence="1">
    <location>
        <begin position="25"/>
        <end position="661"/>
    </location>
</feature>
<accession>A0A7W8KJ95</accession>
<keyword evidence="1" id="KW-0732">Signal</keyword>
<evidence type="ECO:0000313" key="2">
    <source>
        <dbReference type="EMBL" id="GHF51840.1"/>
    </source>
</evidence>
<comment type="caution">
    <text evidence="3">The sequence shown here is derived from an EMBL/GenBank/DDBJ whole genome shotgun (WGS) entry which is preliminary data.</text>
</comment>
<evidence type="ECO:0000313" key="4">
    <source>
        <dbReference type="Proteomes" id="UP000539473"/>
    </source>
</evidence>
<reference evidence="2" key="4">
    <citation type="submission" date="2024-05" db="EMBL/GenBank/DDBJ databases">
        <authorList>
            <person name="Sun Q."/>
            <person name="Zhou Y."/>
        </authorList>
    </citation>
    <scope>NUCLEOTIDE SEQUENCE</scope>
    <source>
        <strain evidence="2">CGMCC 1.18437</strain>
    </source>
</reference>
<reference evidence="2" key="1">
    <citation type="journal article" date="2014" name="Int. J. Syst. Evol. Microbiol.">
        <title>Complete genome of a new Firmicutes species belonging to the dominant human colonic microbiota ('Ruminococcus bicirculans') reveals two chromosomes and a selective capacity to utilize plant glucans.</title>
        <authorList>
            <consortium name="NISC Comparative Sequencing Program"/>
            <person name="Wegmann U."/>
            <person name="Louis P."/>
            <person name="Goesmann A."/>
            <person name="Henrissat B."/>
            <person name="Duncan S.H."/>
            <person name="Flint H.J."/>
        </authorList>
    </citation>
    <scope>NUCLEOTIDE SEQUENCE</scope>
    <source>
        <strain evidence="2">CGMCC 1.18437</strain>
    </source>
</reference>
<dbReference type="RefSeq" id="WP_184113319.1">
    <property type="nucleotide sequence ID" value="NZ_BNAJ01000008.1"/>
</dbReference>
<feature type="signal peptide" evidence="1">
    <location>
        <begin position="1"/>
        <end position="24"/>
    </location>
</feature>
<dbReference type="Proteomes" id="UP000619376">
    <property type="component" value="Unassembled WGS sequence"/>
</dbReference>
<dbReference type="Proteomes" id="UP000539473">
    <property type="component" value="Unassembled WGS sequence"/>
</dbReference>
<dbReference type="AlphaFoldDB" id="A0A7W8KJ95"/>
<dbReference type="EMBL" id="JACHFK010000008">
    <property type="protein sequence ID" value="MBB5377579.1"/>
    <property type="molecule type" value="Genomic_DNA"/>
</dbReference>
<proteinExistence type="predicted"/>
<gene>
    <name evidence="2" type="ORF">GCM10017781_30060</name>
    <name evidence="3" type="ORF">HNQ07_003078</name>
</gene>
<dbReference type="EMBL" id="BNAJ01000008">
    <property type="protein sequence ID" value="GHF51840.1"/>
    <property type="molecule type" value="Genomic_DNA"/>
</dbReference>
<name>A0A7W8KJ95_9DEIO</name>
<sequence length="661" mass="68064">MHRPWKWVVGATLGVGLVACGSAARDTAASTPDVTSQAVAVPGAVRTISAAGTASLRSGGLGSDAVQFPEFGPEPGIADGPEGAALDAQRVGLPAGRSAAGVGVNRRLPGTRTGRGVSGTALGAQKVTAAPTLLRSFNGLNHRDTRLANGGNQFSNEPPDQGLCVGNGSVLETVNSVLRVYSTGGTPRTSPVDLNTFNGYPAAINRTTGVYGPSLFDPSCHYDNASGRWFHLTDTLGVAPNGNLTGKNTLDLAVSRTSDPAGEWTVYRLPVHNDGTDGTPNHGNCPCLGDYPHLGVDANGVYITTNEFPLLVDGYNGVNIYALPKAALVAGAGTLNVVSFYLKDGVSPQPAFTLMPSISPGGDFDKGTRGTEYFVSSLAVFEDSGVSDRLAVWGLTNTASLDSAQPDLTLNVGSVPVMSYAVPPAATQKSGNFPLGQCINDTTLVTSLGRGCWRYLFNAEPAHTEVLSTIDSGDSRVQQVMYTGGKLWTTLGTAVSDNGVDRVGAAWFVLRPQSNKNKADAQVVNQGVVSVPGNNLLYPTVAVTTAGQAAVGATLVGADHHPSAAYFGLSTSGAGPVQVAAEGAGPQDGFSGYKAFGTPLRPRWGDYGAAATDGTSLWLANEYIAQTCTLTQYATAPIGSCGATRTALANWGTRITQLGTP</sequence>
<organism evidence="3 4">
    <name type="scientific">Deinococcus metalli</name>
    <dbReference type="NCBI Taxonomy" id="1141878"/>
    <lineage>
        <taxon>Bacteria</taxon>
        <taxon>Thermotogati</taxon>
        <taxon>Deinococcota</taxon>
        <taxon>Deinococci</taxon>
        <taxon>Deinococcales</taxon>
        <taxon>Deinococcaceae</taxon>
        <taxon>Deinococcus</taxon>
    </lineage>
</organism>